<dbReference type="Pfam" id="PF07958">
    <property type="entry name" value="DUF1688"/>
    <property type="match status" value="1"/>
</dbReference>
<sequence length="431" mass="47715">MVGKVGVANNGASVMAADDGNFSATQLHLWRADTVRARCHEILELARQDKLVAYRYFPEKLPEVADYVVQVMQARYPDWNIPPHSRWRHFSVGEVDRWQQLVAGVSDPKELQYRATELTIVSVLLDAGAGARWQYKDAHDSQCYQRSEGLALASLELYAQGAFSSRGRACEVDGTGLSGLSLAALETGFQVRDDNPLIGTQGRLALLHQLGEVINSCPAIFSKSRRLGCLVDFFLASDANLETDNLETNTQDISVEVVFQELLKIFSIIWPQRGDHSFGDVWAYAGVGGSEPGAGFVPFHKLTQWMTYSLVEAWNLNGLKTRDEDCLTALAEYRNGGLLLDMGVLKPRATNFSEREFAPSDYEVVELRAMTVAIIDKLLIMINERLVGRHLTLTLAQVLEGGTWAAGRKLAFERSPEGSPPIKYAADGTLF</sequence>
<keyword evidence="2" id="KW-1185">Reference proteome</keyword>
<reference evidence="1 2" key="1">
    <citation type="submission" date="2017-05" db="EMBL/GenBank/DDBJ databases">
        <title>Genomic insights into alkan degradation activity of Oleiphilus messinensis.</title>
        <authorList>
            <person name="Kozyavkin S.A."/>
            <person name="Slesarev A.I."/>
            <person name="Golyshin P.N."/>
            <person name="Korzhenkov A."/>
            <person name="Golyshina O.N."/>
            <person name="Toshchakov S.V."/>
        </authorList>
    </citation>
    <scope>NUCLEOTIDE SEQUENCE [LARGE SCALE GENOMIC DNA]</scope>
    <source>
        <strain evidence="1 2">ME102</strain>
    </source>
</reference>
<dbReference type="AlphaFoldDB" id="A0A1Y0I250"/>
<organism evidence="1 2">
    <name type="scientific">Oleiphilus messinensis</name>
    <dbReference type="NCBI Taxonomy" id="141451"/>
    <lineage>
        <taxon>Bacteria</taxon>
        <taxon>Pseudomonadati</taxon>
        <taxon>Pseudomonadota</taxon>
        <taxon>Gammaproteobacteria</taxon>
        <taxon>Oceanospirillales</taxon>
        <taxon>Oleiphilaceae</taxon>
        <taxon>Oleiphilus</taxon>
    </lineage>
</organism>
<evidence type="ECO:0000313" key="1">
    <source>
        <dbReference type="EMBL" id="ARU54547.1"/>
    </source>
</evidence>
<dbReference type="EMBL" id="CP021425">
    <property type="protein sequence ID" value="ARU54547.1"/>
    <property type="molecule type" value="Genomic_DNA"/>
</dbReference>
<accession>A0A1Y0I250</accession>
<dbReference type="OrthoDB" id="5378341at2"/>
<gene>
    <name evidence="1" type="ORF">OLMES_0443</name>
</gene>
<dbReference type="RefSeq" id="WP_087459737.1">
    <property type="nucleotide sequence ID" value="NZ_CP021425.1"/>
</dbReference>
<name>A0A1Y0I250_9GAMM</name>
<dbReference type="InterPro" id="IPR012469">
    <property type="entry name" value="DUF1688"/>
</dbReference>
<proteinExistence type="predicted"/>
<evidence type="ECO:0000313" key="2">
    <source>
        <dbReference type="Proteomes" id="UP000196027"/>
    </source>
</evidence>
<dbReference type="PANTHER" id="PTHR31687:SF3">
    <property type="entry name" value="PROTEIN URG3"/>
    <property type="match status" value="1"/>
</dbReference>
<dbReference type="Proteomes" id="UP000196027">
    <property type="component" value="Chromosome"/>
</dbReference>
<dbReference type="KEGG" id="ome:OLMES_0443"/>
<protein>
    <submittedName>
        <fullName evidence="1">Phospho-2-dehydro-3-deoxyheptonate aldolase</fullName>
    </submittedName>
</protein>
<dbReference type="PANTHER" id="PTHR31687">
    <property type="match status" value="1"/>
</dbReference>